<sequence>MRLKAFSLIESLVVLVLISFLTLSLSGSVQQVFRKSQETIFFLTFEQVYVDSQKLALSARQEILLEIGEEHISNGYQDLELPESIQLVQPLTLHFQESGGNSSLAKVQFQTKDGLVTYQLYLGSGRYKKTKT</sequence>
<evidence type="ECO:0000313" key="3">
    <source>
        <dbReference type="EMBL" id="RRD29872.1"/>
    </source>
</evidence>
<comment type="caution">
    <text evidence="3">The sequence shown here is derived from an EMBL/GenBank/DDBJ whole genome shotgun (WGS) entry which is preliminary data.</text>
</comment>
<dbReference type="NCBIfam" id="NF040982">
    <property type="entry name" value="ComGD"/>
    <property type="match status" value="1"/>
</dbReference>
<dbReference type="AlphaFoldDB" id="A0A3P1V6P8"/>
<reference evidence="3 4" key="1">
    <citation type="submission" date="2018-11" db="EMBL/GenBank/DDBJ databases">
        <title>Genomes From Bacteria Associated with the Canine Oral Cavity: a Test Case for Automated Genome-Based Taxonomic Assignment.</title>
        <authorList>
            <person name="Coil D.A."/>
            <person name="Jospin G."/>
            <person name="Darling A.E."/>
            <person name="Wallis C."/>
            <person name="Davis I.J."/>
            <person name="Harris S."/>
            <person name="Eisen J.A."/>
            <person name="Holcombe L.J."/>
            <person name="O'Flynn C."/>
        </authorList>
    </citation>
    <scope>NUCLEOTIDE SEQUENCE [LARGE SCALE GENOMIC DNA]</scope>
    <source>
        <strain evidence="3 4">OH4621_COT-116</strain>
    </source>
</reference>
<keyword evidence="2" id="KW-0178">Competence</keyword>
<evidence type="ECO:0000313" key="4">
    <source>
        <dbReference type="Proteomes" id="UP000281771"/>
    </source>
</evidence>
<dbReference type="EMBL" id="RQZA01000011">
    <property type="protein sequence ID" value="RRD29872.1"/>
    <property type="molecule type" value="Genomic_DNA"/>
</dbReference>
<accession>A0A3P1V6P8</accession>
<dbReference type="InterPro" id="IPR012902">
    <property type="entry name" value="N_methyl_site"/>
</dbReference>
<dbReference type="InterPro" id="IPR016785">
    <property type="entry name" value="ComGD"/>
</dbReference>
<evidence type="ECO:0000256" key="1">
    <source>
        <dbReference type="ARBA" id="ARBA00004241"/>
    </source>
</evidence>
<gene>
    <name evidence="3" type="ORF">EII38_09115</name>
</gene>
<dbReference type="Proteomes" id="UP000281771">
    <property type="component" value="Unassembled WGS sequence"/>
</dbReference>
<dbReference type="GO" id="GO:0009986">
    <property type="term" value="C:cell surface"/>
    <property type="evidence" value="ECO:0007669"/>
    <property type="project" value="UniProtKB-SubCell"/>
</dbReference>
<comment type="subcellular location">
    <subcellularLocation>
        <location evidence="1">Cell surface</location>
    </subcellularLocation>
</comment>
<proteinExistence type="predicted"/>
<protein>
    <submittedName>
        <fullName evidence="3">Type II secretion system protein</fullName>
    </submittedName>
</protein>
<evidence type="ECO:0000256" key="2">
    <source>
        <dbReference type="ARBA" id="ARBA00023287"/>
    </source>
</evidence>
<keyword evidence="4" id="KW-1185">Reference proteome</keyword>
<organism evidence="3 4">
    <name type="scientific">Streptococcus minor</name>
    <dbReference type="NCBI Taxonomy" id="229549"/>
    <lineage>
        <taxon>Bacteria</taxon>
        <taxon>Bacillati</taxon>
        <taxon>Bacillota</taxon>
        <taxon>Bacilli</taxon>
        <taxon>Lactobacillales</taxon>
        <taxon>Streptococcaceae</taxon>
        <taxon>Streptococcus</taxon>
    </lineage>
</organism>
<name>A0A3P1V6P8_9STRE</name>
<dbReference type="STRING" id="1123309.GCA_000377005_00451"/>
<dbReference type="GO" id="GO:0030420">
    <property type="term" value="P:establishment of competence for transformation"/>
    <property type="evidence" value="ECO:0007669"/>
    <property type="project" value="UniProtKB-KW"/>
</dbReference>
<dbReference type="NCBIfam" id="TIGR02532">
    <property type="entry name" value="IV_pilin_GFxxxE"/>
    <property type="match status" value="1"/>
</dbReference>